<reference evidence="3 4" key="1">
    <citation type="submission" date="2021-06" db="EMBL/GenBank/DDBJ databases">
        <authorList>
            <person name="Palmer J.M."/>
        </authorList>
    </citation>
    <scope>NUCLEOTIDE SEQUENCE [LARGE SCALE GENOMIC DNA]</scope>
    <source>
        <strain evidence="3 4">GA_2019</strain>
        <tissue evidence="3">Muscle</tissue>
    </source>
</reference>
<organism evidence="3 4">
    <name type="scientific">Goodea atripinnis</name>
    <dbReference type="NCBI Taxonomy" id="208336"/>
    <lineage>
        <taxon>Eukaryota</taxon>
        <taxon>Metazoa</taxon>
        <taxon>Chordata</taxon>
        <taxon>Craniata</taxon>
        <taxon>Vertebrata</taxon>
        <taxon>Euteleostomi</taxon>
        <taxon>Actinopterygii</taxon>
        <taxon>Neopterygii</taxon>
        <taxon>Teleostei</taxon>
        <taxon>Neoteleostei</taxon>
        <taxon>Acanthomorphata</taxon>
        <taxon>Ovalentaria</taxon>
        <taxon>Atherinomorphae</taxon>
        <taxon>Cyprinodontiformes</taxon>
        <taxon>Goodeidae</taxon>
        <taxon>Goodea</taxon>
    </lineage>
</organism>
<proteinExistence type="predicted"/>
<comment type="caution">
    <text evidence="3">The sequence shown here is derived from an EMBL/GenBank/DDBJ whole genome shotgun (WGS) entry which is preliminary data.</text>
</comment>
<evidence type="ECO:0000313" key="4">
    <source>
        <dbReference type="Proteomes" id="UP001476798"/>
    </source>
</evidence>
<dbReference type="Proteomes" id="UP001476798">
    <property type="component" value="Unassembled WGS sequence"/>
</dbReference>
<protein>
    <recommendedName>
        <fullName evidence="2">Integrase p58-like C-terminal domain-containing protein</fullName>
    </recommendedName>
</protein>
<feature type="domain" description="Integrase p58-like C-terminal" evidence="2">
    <location>
        <begin position="38"/>
        <end position="71"/>
    </location>
</feature>
<evidence type="ECO:0000256" key="1">
    <source>
        <dbReference type="SAM" id="MobiDB-lite"/>
    </source>
</evidence>
<gene>
    <name evidence="3" type="ORF">GOODEAATRI_029339</name>
</gene>
<feature type="region of interest" description="Disordered" evidence="1">
    <location>
        <begin position="90"/>
        <end position="111"/>
    </location>
</feature>
<sequence>MLFGREITEPIDLVAVPLPDNGCSNIPQIRKFLPSYDGPYFVTGTLDDLVYCIKKGPRSRAKVVHHDKLKPYYTRTPLDNSWVFQNTRSPASVEVPPPVVDTSSDVDHDGPLNPWDGFSEIKESTVDHPSQCLPAHAVSCGDSQIQNEDCQFLPEGVDTEDSVEEQRPLVLQRAGPHQRTQRRRRPPDRFGQWVSG</sequence>
<evidence type="ECO:0000259" key="2">
    <source>
        <dbReference type="Pfam" id="PF22938"/>
    </source>
</evidence>
<dbReference type="InterPro" id="IPR054465">
    <property type="entry name" value="Integrase_p58-like_C"/>
</dbReference>
<evidence type="ECO:0000313" key="3">
    <source>
        <dbReference type="EMBL" id="MEQ2183115.1"/>
    </source>
</evidence>
<name>A0ABV0PI61_9TELE</name>
<dbReference type="Pfam" id="PF22938">
    <property type="entry name" value="Integrase_p58_C"/>
    <property type="match status" value="1"/>
</dbReference>
<dbReference type="EMBL" id="JAHRIO010074271">
    <property type="protein sequence ID" value="MEQ2183115.1"/>
    <property type="molecule type" value="Genomic_DNA"/>
</dbReference>
<accession>A0ABV0PI61</accession>
<keyword evidence="4" id="KW-1185">Reference proteome</keyword>
<feature type="region of interest" description="Disordered" evidence="1">
    <location>
        <begin position="157"/>
        <end position="196"/>
    </location>
</feature>